<accession>A0A9P6GVY4</accession>
<reference evidence="1 2" key="1">
    <citation type="journal article" date="2020" name="Genome Biol. Evol.">
        <title>Comparative genomics of strictly vertically transmitted, feminizing microsporidia endosymbionts of amphipod crustaceans.</title>
        <authorList>
            <person name="Cormier A."/>
            <person name="Chebbi M.A."/>
            <person name="Giraud I."/>
            <person name="Wattier R."/>
            <person name="Teixeira M."/>
            <person name="Gilbert C."/>
            <person name="Rigaud T."/>
            <person name="Cordaux R."/>
        </authorList>
    </citation>
    <scope>NUCLEOTIDE SEQUENCE [LARGE SCALE GENOMIC DNA]</scope>
    <source>
        <strain evidence="1 2">Ou3-Ou53</strain>
    </source>
</reference>
<protein>
    <submittedName>
        <fullName evidence="1">Uncharacterized protein</fullName>
    </submittedName>
</protein>
<dbReference type="EMBL" id="SBJO01000398">
    <property type="protein sequence ID" value="KAF9761175.1"/>
    <property type="molecule type" value="Genomic_DNA"/>
</dbReference>
<dbReference type="OrthoDB" id="2195629at2759"/>
<evidence type="ECO:0000313" key="2">
    <source>
        <dbReference type="Proteomes" id="UP000740883"/>
    </source>
</evidence>
<proteinExistence type="predicted"/>
<organism evidence="1 2">
    <name type="scientific">Nosema granulosis</name>
    <dbReference type="NCBI Taxonomy" id="83296"/>
    <lineage>
        <taxon>Eukaryota</taxon>
        <taxon>Fungi</taxon>
        <taxon>Fungi incertae sedis</taxon>
        <taxon>Microsporidia</taxon>
        <taxon>Nosematidae</taxon>
        <taxon>Nosema</taxon>
    </lineage>
</organism>
<comment type="caution">
    <text evidence="1">The sequence shown here is derived from an EMBL/GenBank/DDBJ whole genome shotgun (WGS) entry which is preliminary data.</text>
</comment>
<evidence type="ECO:0000313" key="1">
    <source>
        <dbReference type="EMBL" id="KAF9761175.1"/>
    </source>
</evidence>
<gene>
    <name evidence="1" type="ORF">NGRA_2808</name>
</gene>
<name>A0A9P6GVY4_9MICR</name>
<dbReference type="AlphaFoldDB" id="A0A9P6GVY4"/>
<dbReference type="Proteomes" id="UP000740883">
    <property type="component" value="Unassembled WGS sequence"/>
</dbReference>
<sequence length="133" mass="15457">MEFSNQPRNDADSILLDIDVSIKYIRHKGLIKEEITCTDEQCAGKMKIFMNKKYLNNHGYRCESCAKERSLFKGLPIDVPDMEISKHFRAIYKFLENLTEKNAIRNCGISKCSYQKLRGTYMVPLNALTVKFH</sequence>
<keyword evidence="2" id="KW-1185">Reference proteome</keyword>